<evidence type="ECO:0000256" key="1">
    <source>
        <dbReference type="ARBA" id="ARBA00004651"/>
    </source>
</evidence>
<evidence type="ECO:0000256" key="7">
    <source>
        <dbReference type="SAM" id="Phobius"/>
    </source>
</evidence>
<dbReference type="InterPro" id="IPR002656">
    <property type="entry name" value="Acyl_transf_3_dom"/>
</dbReference>
<name>A0A916TEU0_9ACTN</name>
<evidence type="ECO:0000313" key="9">
    <source>
        <dbReference type="EMBL" id="GGB42255.1"/>
    </source>
</evidence>
<dbReference type="AlphaFoldDB" id="A0A916TEU0"/>
<keyword evidence="6 7" id="KW-0472">Membrane</keyword>
<feature type="transmembrane region" description="Helical" evidence="7">
    <location>
        <begin position="117"/>
        <end position="137"/>
    </location>
</feature>
<feature type="transmembrane region" description="Helical" evidence="7">
    <location>
        <begin position="249"/>
        <end position="269"/>
    </location>
</feature>
<keyword evidence="10" id="KW-1185">Reference proteome</keyword>
<feature type="transmembrane region" description="Helical" evidence="7">
    <location>
        <begin position="69"/>
        <end position="86"/>
    </location>
</feature>
<dbReference type="PANTHER" id="PTHR40074">
    <property type="entry name" value="O-ACETYLTRANSFERASE WECH"/>
    <property type="match status" value="1"/>
</dbReference>
<evidence type="ECO:0000256" key="5">
    <source>
        <dbReference type="ARBA" id="ARBA00022989"/>
    </source>
</evidence>
<proteinExistence type="inferred from homology"/>
<comment type="subcellular location">
    <subcellularLocation>
        <location evidence="1">Cell membrane</location>
        <topology evidence="1">Multi-pass membrane protein</topology>
    </subcellularLocation>
</comment>
<feature type="transmembrane region" description="Helical" evidence="7">
    <location>
        <begin position="26"/>
        <end position="49"/>
    </location>
</feature>
<evidence type="ECO:0000313" key="10">
    <source>
        <dbReference type="Proteomes" id="UP000621454"/>
    </source>
</evidence>
<comment type="caution">
    <text evidence="9">The sequence shown here is derived from an EMBL/GenBank/DDBJ whole genome shotgun (WGS) entry which is preliminary data.</text>
</comment>
<reference evidence="9" key="2">
    <citation type="submission" date="2020-09" db="EMBL/GenBank/DDBJ databases">
        <authorList>
            <person name="Sun Q."/>
            <person name="Zhou Y."/>
        </authorList>
    </citation>
    <scope>NUCLEOTIDE SEQUENCE</scope>
    <source>
        <strain evidence="9">CGMCC 1.12827</strain>
    </source>
</reference>
<keyword evidence="4 7" id="KW-0812">Transmembrane</keyword>
<organism evidence="9 10">
    <name type="scientific">Gordonia jinhuaensis</name>
    <dbReference type="NCBI Taxonomy" id="1517702"/>
    <lineage>
        <taxon>Bacteria</taxon>
        <taxon>Bacillati</taxon>
        <taxon>Actinomycetota</taxon>
        <taxon>Actinomycetes</taxon>
        <taxon>Mycobacteriales</taxon>
        <taxon>Gordoniaceae</taxon>
        <taxon>Gordonia</taxon>
    </lineage>
</organism>
<evidence type="ECO:0000256" key="6">
    <source>
        <dbReference type="ARBA" id="ARBA00023136"/>
    </source>
</evidence>
<dbReference type="GO" id="GO:0016413">
    <property type="term" value="F:O-acetyltransferase activity"/>
    <property type="evidence" value="ECO:0007669"/>
    <property type="project" value="TreeGrafter"/>
</dbReference>
<comment type="similarity">
    <text evidence="2">Belongs to the acyltransferase 3 family.</text>
</comment>
<protein>
    <submittedName>
        <fullName evidence="9">Acyltransferase</fullName>
    </submittedName>
</protein>
<feature type="transmembrane region" description="Helical" evidence="7">
    <location>
        <begin position="177"/>
        <end position="198"/>
    </location>
</feature>
<keyword evidence="5 7" id="KW-1133">Transmembrane helix</keyword>
<feature type="transmembrane region" description="Helical" evidence="7">
    <location>
        <begin position="290"/>
        <end position="308"/>
    </location>
</feature>
<evidence type="ECO:0000259" key="8">
    <source>
        <dbReference type="Pfam" id="PF01757"/>
    </source>
</evidence>
<accession>A0A916TEU0</accession>
<feature type="transmembrane region" description="Helical" evidence="7">
    <location>
        <begin position="210"/>
        <end position="229"/>
    </location>
</feature>
<keyword evidence="9" id="KW-0808">Transferase</keyword>
<keyword evidence="3" id="KW-1003">Cell membrane</keyword>
<dbReference type="PANTHER" id="PTHR40074:SF2">
    <property type="entry name" value="O-ACETYLTRANSFERASE WECH"/>
    <property type="match status" value="1"/>
</dbReference>
<evidence type="ECO:0000256" key="2">
    <source>
        <dbReference type="ARBA" id="ARBA00007400"/>
    </source>
</evidence>
<dbReference type="EMBL" id="BMGC01000031">
    <property type="protein sequence ID" value="GGB42255.1"/>
    <property type="molecule type" value="Genomic_DNA"/>
</dbReference>
<dbReference type="GO" id="GO:0009246">
    <property type="term" value="P:enterobacterial common antigen biosynthetic process"/>
    <property type="evidence" value="ECO:0007669"/>
    <property type="project" value="TreeGrafter"/>
</dbReference>
<dbReference type="GO" id="GO:0005886">
    <property type="term" value="C:plasma membrane"/>
    <property type="evidence" value="ECO:0007669"/>
    <property type="project" value="UniProtKB-SubCell"/>
</dbReference>
<feature type="domain" description="Acyltransferase 3" evidence="8">
    <location>
        <begin position="1"/>
        <end position="338"/>
    </location>
</feature>
<feature type="transmembrane region" description="Helical" evidence="7">
    <location>
        <begin position="146"/>
        <end position="165"/>
    </location>
</feature>
<reference evidence="9" key="1">
    <citation type="journal article" date="2014" name="Int. J. Syst. Evol. Microbiol.">
        <title>Complete genome sequence of Corynebacterium casei LMG S-19264T (=DSM 44701T), isolated from a smear-ripened cheese.</title>
        <authorList>
            <consortium name="US DOE Joint Genome Institute (JGI-PGF)"/>
            <person name="Walter F."/>
            <person name="Albersmeier A."/>
            <person name="Kalinowski J."/>
            <person name="Ruckert C."/>
        </authorList>
    </citation>
    <scope>NUCLEOTIDE SEQUENCE</scope>
    <source>
        <strain evidence="9">CGMCC 1.12827</strain>
    </source>
</reference>
<sequence length="389" mass="43772">MRGTTFLAVIFTHTLAATTDVHLNVASNVLAMFFHFSRNTFFFLTGFVLTYANFSKSGFSARTFWPKRLKLIVIPYVLWSFIYWVYRFGTEGRLTAVPTSLDDYWNDLSRGVAAPHMYFLLVMIQVYLLFPALLWVLRKTTGHHRIVFAVSLALQVAIVATLTYYHPSSPWLAAHWWQAFTTFIPYQLFVVLGALVAIHRDEFADRVRGRGFWIFAALLASSALAWGGFAHRVYRGTSPLDSSAAFQPTLLPFLVIAALSLYTLGVWWADRRDARSVSARVIDHTSNRSFGIFLSHMLVLNLLMYVTVDNVPWIIRGVDAPWATLLVFVAVVPLTLALLEVLRRLPGSLYLTGRPRLPVPGVATVVAKWRTHRAEASGELDADPTDSAA</sequence>
<evidence type="ECO:0000256" key="3">
    <source>
        <dbReference type="ARBA" id="ARBA00022475"/>
    </source>
</evidence>
<dbReference type="Proteomes" id="UP000621454">
    <property type="component" value="Unassembled WGS sequence"/>
</dbReference>
<evidence type="ECO:0000256" key="4">
    <source>
        <dbReference type="ARBA" id="ARBA00022692"/>
    </source>
</evidence>
<keyword evidence="9" id="KW-0012">Acyltransferase</keyword>
<gene>
    <name evidence="9" type="ORF">GCM10011489_32240</name>
</gene>
<dbReference type="RefSeq" id="WP_188587691.1">
    <property type="nucleotide sequence ID" value="NZ_BMGC01000031.1"/>
</dbReference>
<dbReference type="Pfam" id="PF01757">
    <property type="entry name" value="Acyl_transf_3"/>
    <property type="match status" value="1"/>
</dbReference>
<feature type="transmembrane region" description="Helical" evidence="7">
    <location>
        <begin position="320"/>
        <end position="339"/>
    </location>
</feature>